<dbReference type="InterPro" id="IPR043595">
    <property type="entry name" value="FaeB/C/D"/>
</dbReference>
<evidence type="ECO:0000256" key="11">
    <source>
        <dbReference type="ARBA" id="ARBA00025250"/>
    </source>
</evidence>
<keyword evidence="5 13" id="KW-0732">Signal</keyword>
<dbReference type="InterPro" id="IPR012291">
    <property type="entry name" value="CBM2_carb-bd_dom_sf"/>
</dbReference>
<dbReference type="PANTHER" id="PTHR38050:SF1">
    <property type="entry name" value="FERULOYL ESTERASE C"/>
    <property type="match status" value="1"/>
</dbReference>
<feature type="domain" description="CBM2" evidence="14">
    <location>
        <begin position="341"/>
        <end position="440"/>
    </location>
</feature>
<evidence type="ECO:0000256" key="7">
    <source>
        <dbReference type="ARBA" id="ARBA00023001"/>
    </source>
</evidence>
<dbReference type="RefSeq" id="WP_207340273.1">
    <property type="nucleotide sequence ID" value="NZ_CP074405.1"/>
</dbReference>
<keyword evidence="8" id="KW-0119">Carbohydrate metabolism</keyword>
<organism evidence="15 16">
    <name type="scientific">Cellulomonas wangleii</name>
    <dbReference type="NCBI Taxonomy" id="2816956"/>
    <lineage>
        <taxon>Bacteria</taxon>
        <taxon>Bacillati</taxon>
        <taxon>Actinomycetota</taxon>
        <taxon>Actinomycetes</taxon>
        <taxon>Micrococcales</taxon>
        <taxon>Cellulomonadaceae</taxon>
        <taxon>Cellulomonas</taxon>
    </lineage>
</organism>
<dbReference type="InterPro" id="IPR018366">
    <property type="entry name" value="CBM2_CS"/>
</dbReference>
<evidence type="ECO:0000313" key="16">
    <source>
        <dbReference type="Proteomes" id="UP000677804"/>
    </source>
</evidence>
<dbReference type="InterPro" id="IPR029058">
    <property type="entry name" value="AB_hydrolase_fold"/>
</dbReference>
<comment type="similarity">
    <text evidence="2">Belongs to the faeC family.</text>
</comment>
<reference evidence="15 16" key="1">
    <citation type="submission" date="2021-05" db="EMBL/GenBank/DDBJ databases">
        <title>Novel species in genus Cellulomonas.</title>
        <authorList>
            <person name="Zhang G."/>
        </authorList>
    </citation>
    <scope>NUCLEOTIDE SEQUENCE [LARGE SCALE GENOMIC DNA]</scope>
    <source>
        <strain evidence="16">zg-ZUI222</strain>
    </source>
</reference>
<keyword evidence="4" id="KW-0858">Xylan degradation</keyword>
<evidence type="ECO:0000256" key="9">
    <source>
        <dbReference type="ARBA" id="ARBA00023295"/>
    </source>
</evidence>
<evidence type="ECO:0000256" key="1">
    <source>
        <dbReference type="ARBA" id="ARBA00004613"/>
    </source>
</evidence>
<keyword evidence="7" id="KW-0136">Cellulose degradation</keyword>
<feature type="region of interest" description="Disordered" evidence="12">
    <location>
        <begin position="299"/>
        <end position="345"/>
    </location>
</feature>
<dbReference type="InterPro" id="IPR008965">
    <property type="entry name" value="CBM2/CBM3_carb-bd_dom_sf"/>
</dbReference>
<evidence type="ECO:0000256" key="5">
    <source>
        <dbReference type="ARBA" id="ARBA00022729"/>
    </source>
</evidence>
<evidence type="ECO:0000256" key="6">
    <source>
        <dbReference type="ARBA" id="ARBA00022801"/>
    </source>
</evidence>
<evidence type="ECO:0000256" key="3">
    <source>
        <dbReference type="ARBA" id="ARBA00022525"/>
    </source>
</evidence>
<keyword evidence="16" id="KW-1185">Reference proteome</keyword>
<evidence type="ECO:0000313" key="15">
    <source>
        <dbReference type="EMBL" id="QVI62612.1"/>
    </source>
</evidence>
<evidence type="ECO:0000256" key="13">
    <source>
        <dbReference type="SAM" id="SignalP"/>
    </source>
</evidence>
<keyword evidence="10" id="KW-0624">Polysaccharide degradation</keyword>
<feature type="signal peptide" evidence="13">
    <location>
        <begin position="1"/>
        <end position="32"/>
    </location>
</feature>
<protein>
    <submittedName>
        <fullName evidence="15">Cellulose binding domain-containing protein</fullName>
    </submittedName>
</protein>
<gene>
    <name evidence="15" type="ORF">KG103_01260</name>
</gene>
<sequence length="440" mass="45651">MRLRTPTTRLRAVLAACAAALVLGGIAGPATALPAPAAPGGALPAAVTAGCGSAPRLSTGNHTITSSGQSRQFRLDVPANYDPNKAYRLVLGIHWWHGTSQDVVNENFYGLKPLANNSTIFVAPQGIDNAWPNSGGRDVTFIDDILRTVEAALCVDTTQRFSTGFSYGGGMSNALACARADVFRAVAVLNGAQLSGCEGGTQPIAYLGSHGVVDSVLNISQGRALRDRALRNNGCQAQNAPEPVGNSGQAHTKTTYQCREGYPVVWIANDSDHQWAAVDRGKQQSHVPGEIWQFFTSLRSTTSTPTPTPTPTVTPTPTPTPTPTVTPTPGPTTTPTPGPTTPPPAGACTATYTTVNSWPGGFQGEVTVRTGAATSGWSVSWRTAGERVEQLWSGTLAPQGDLVVVRNAAWNGSLPAGGTTTFGFIATGSPSSPTLSCTTS</sequence>
<dbReference type="SUPFAM" id="SSF53474">
    <property type="entry name" value="alpha/beta-Hydrolases"/>
    <property type="match status" value="1"/>
</dbReference>
<dbReference type="Pfam" id="PF00553">
    <property type="entry name" value="CBM_2"/>
    <property type="match status" value="1"/>
</dbReference>
<evidence type="ECO:0000256" key="8">
    <source>
        <dbReference type="ARBA" id="ARBA00023277"/>
    </source>
</evidence>
<keyword evidence="9" id="KW-0326">Glycosidase</keyword>
<evidence type="ECO:0000259" key="14">
    <source>
        <dbReference type="PROSITE" id="PS51173"/>
    </source>
</evidence>
<dbReference type="Gene3D" id="3.40.50.1820">
    <property type="entry name" value="alpha/beta hydrolase"/>
    <property type="match status" value="1"/>
</dbReference>
<keyword evidence="3" id="KW-0964">Secreted</keyword>
<feature type="chain" id="PRO_5047349143" evidence="13">
    <location>
        <begin position="33"/>
        <end position="440"/>
    </location>
</feature>
<evidence type="ECO:0000256" key="4">
    <source>
        <dbReference type="ARBA" id="ARBA00022651"/>
    </source>
</evidence>
<evidence type="ECO:0000256" key="2">
    <source>
        <dbReference type="ARBA" id="ARBA00010278"/>
    </source>
</evidence>
<evidence type="ECO:0000256" key="10">
    <source>
        <dbReference type="ARBA" id="ARBA00023326"/>
    </source>
</evidence>
<dbReference type="SMART" id="SM00637">
    <property type="entry name" value="CBD_II"/>
    <property type="match status" value="1"/>
</dbReference>
<dbReference type="PROSITE" id="PS00561">
    <property type="entry name" value="CBM2_A"/>
    <property type="match status" value="1"/>
</dbReference>
<feature type="compositionally biased region" description="Pro residues" evidence="12">
    <location>
        <begin position="306"/>
        <end position="345"/>
    </location>
</feature>
<dbReference type="PANTHER" id="PTHR38050">
    <property type="match status" value="1"/>
</dbReference>
<dbReference type="Proteomes" id="UP000677804">
    <property type="component" value="Chromosome"/>
</dbReference>
<dbReference type="EMBL" id="CP074405">
    <property type="protein sequence ID" value="QVI62612.1"/>
    <property type="molecule type" value="Genomic_DNA"/>
</dbReference>
<evidence type="ECO:0000256" key="12">
    <source>
        <dbReference type="SAM" id="MobiDB-lite"/>
    </source>
</evidence>
<accession>A0ABX8D971</accession>
<dbReference type="InterPro" id="IPR001919">
    <property type="entry name" value="CBD2"/>
</dbReference>
<dbReference type="PROSITE" id="PS51173">
    <property type="entry name" value="CBM2"/>
    <property type="match status" value="1"/>
</dbReference>
<keyword evidence="6" id="KW-0378">Hydrolase</keyword>
<proteinExistence type="inferred from homology"/>
<comment type="function">
    <text evidence="11">Involved in degradation of plant cell walls. Hydrolyzes the feruloyl-arabinose ester bond in arabinoxylans, and the feruloyl-galactose ester bond in pectin. Active against paranitrophenyl-acetate, methyl ferulate and wheat arabinoxylan.</text>
</comment>
<name>A0ABX8D971_9CELL</name>
<dbReference type="SUPFAM" id="SSF49384">
    <property type="entry name" value="Carbohydrate-binding domain"/>
    <property type="match status" value="1"/>
</dbReference>
<dbReference type="Gene3D" id="2.60.40.290">
    <property type="match status" value="1"/>
</dbReference>
<comment type="subcellular location">
    <subcellularLocation>
        <location evidence="1">Secreted</location>
    </subcellularLocation>
</comment>